<feature type="domain" description="Prephenate/arogenate dehydrogenase" evidence="3">
    <location>
        <begin position="28"/>
        <end position="303"/>
    </location>
</feature>
<proteinExistence type="predicted"/>
<dbReference type="Gene3D" id="3.40.50.720">
    <property type="entry name" value="NAD(P)-binding Rossmann-like Domain"/>
    <property type="match status" value="1"/>
</dbReference>
<evidence type="ECO:0000256" key="2">
    <source>
        <dbReference type="SAM" id="MobiDB-lite"/>
    </source>
</evidence>
<reference evidence="4" key="1">
    <citation type="submission" date="2018-05" db="EMBL/GenBank/DDBJ databases">
        <authorList>
            <person name="Lanie J.A."/>
            <person name="Ng W.-L."/>
            <person name="Kazmierczak K.M."/>
            <person name="Andrzejewski T.M."/>
            <person name="Davidsen T.M."/>
            <person name="Wayne K.J."/>
            <person name="Tettelin H."/>
            <person name="Glass J.I."/>
            <person name="Rusch D."/>
            <person name="Podicherti R."/>
            <person name="Tsui H.-C.T."/>
            <person name="Winkler M.E."/>
        </authorList>
    </citation>
    <scope>NUCLEOTIDE SEQUENCE</scope>
</reference>
<protein>
    <recommendedName>
        <fullName evidence="3">Prephenate/arogenate dehydrogenase domain-containing protein</fullName>
    </recommendedName>
</protein>
<dbReference type="PROSITE" id="PS51176">
    <property type="entry name" value="PDH_ADH"/>
    <property type="match status" value="1"/>
</dbReference>
<evidence type="ECO:0000259" key="3">
    <source>
        <dbReference type="PROSITE" id="PS51176"/>
    </source>
</evidence>
<dbReference type="InterPro" id="IPR036291">
    <property type="entry name" value="NAD(P)-bd_dom_sf"/>
</dbReference>
<dbReference type="GO" id="GO:0070403">
    <property type="term" value="F:NAD+ binding"/>
    <property type="evidence" value="ECO:0007669"/>
    <property type="project" value="InterPro"/>
</dbReference>
<dbReference type="GO" id="GO:0008977">
    <property type="term" value="F:prephenate dehydrogenase (NAD+) activity"/>
    <property type="evidence" value="ECO:0007669"/>
    <property type="project" value="InterPro"/>
</dbReference>
<dbReference type="InterPro" id="IPR008927">
    <property type="entry name" value="6-PGluconate_DH-like_C_sf"/>
</dbReference>
<dbReference type="AlphaFoldDB" id="A0A381RL55"/>
<dbReference type="Pfam" id="PF02153">
    <property type="entry name" value="PDH_N"/>
    <property type="match status" value="1"/>
</dbReference>
<keyword evidence="1" id="KW-0560">Oxidoreductase</keyword>
<name>A0A381RL55_9ZZZZ</name>
<dbReference type="InterPro" id="IPR003099">
    <property type="entry name" value="Prephen_DH"/>
</dbReference>
<accession>A0A381RL55</accession>
<dbReference type="InterPro" id="IPR046825">
    <property type="entry name" value="PDH_C"/>
</dbReference>
<dbReference type="PANTHER" id="PTHR21363">
    <property type="entry name" value="PREPHENATE DEHYDROGENASE"/>
    <property type="match status" value="1"/>
</dbReference>
<dbReference type="PANTHER" id="PTHR21363:SF0">
    <property type="entry name" value="PREPHENATE DEHYDROGENASE [NADP(+)]"/>
    <property type="match status" value="1"/>
</dbReference>
<dbReference type="Gene3D" id="1.10.3660.10">
    <property type="entry name" value="6-phosphogluconate dehydrogenase C-terminal like domain"/>
    <property type="match status" value="1"/>
</dbReference>
<evidence type="ECO:0000256" key="1">
    <source>
        <dbReference type="ARBA" id="ARBA00023002"/>
    </source>
</evidence>
<dbReference type="InterPro" id="IPR046826">
    <property type="entry name" value="PDH_N"/>
</dbReference>
<dbReference type="SUPFAM" id="SSF48179">
    <property type="entry name" value="6-phosphogluconate dehydrogenase C-terminal domain-like"/>
    <property type="match status" value="1"/>
</dbReference>
<dbReference type="GO" id="GO:0004665">
    <property type="term" value="F:prephenate dehydrogenase (NADP+) activity"/>
    <property type="evidence" value="ECO:0007669"/>
    <property type="project" value="InterPro"/>
</dbReference>
<dbReference type="EMBL" id="UINC01001996">
    <property type="protein sequence ID" value="SUZ91689.1"/>
    <property type="molecule type" value="Genomic_DNA"/>
</dbReference>
<evidence type="ECO:0000313" key="4">
    <source>
        <dbReference type="EMBL" id="SUZ91689.1"/>
    </source>
</evidence>
<feature type="non-terminal residue" evidence="4">
    <location>
        <position position="1"/>
    </location>
</feature>
<gene>
    <name evidence="4" type="ORF">METZ01_LOCUS44543</name>
</gene>
<feature type="region of interest" description="Disordered" evidence="2">
    <location>
        <begin position="1"/>
        <end position="25"/>
    </location>
</feature>
<organism evidence="4">
    <name type="scientific">marine metagenome</name>
    <dbReference type="NCBI Taxonomy" id="408172"/>
    <lineage>
        <taxon>unclassified sequences</taxon>
        <taxon>metagenomes</taxon>
        <taxon>ecological metagenomes</taxon>
    </lineage>
</organism>
<dbReference type="Pfam" id="PF20463">
    <property type="entry name" value="PDH_C"/>
    <property type="match status" value="1"/>
</dbReference>
<dbReference type="GO" id="GO:0006571">
    <property type="term" value="P:tyrosine biosynthetic process"/>
    <property type="evidence" value="ECO:0007669"/>
    <property type="project" value="InterPro"/>
</dbReference>
<dbReference type="SUPFAM" id="SSF51735">
    <property type="entry name" value="NAD(P)-binding Rossmann-fold domains"/>
    <property type="match status" value="1"/>
</dbReference>
<sequence length="378" mass="38922">VTGSIVSHGDPRSRRSGAAEEMTAGTARRATVVGVGLIGGSIGMGLRARGWHVHGVDTDGDHLARAVALGVVDATGWDPGAELTFVATPVGHLVEAVTEALAAAPDGLVTDVGSVKAPVVAAVGDDRFIGGHPMAGSEQEGVEGADPEMFADAIWVLTPTDGTAGDALARVRSVVSSLGAEILTLPPERHDSLVALVSHVPHLTAATLMGIAAARSEEHSAVLRLAAGGFRDMTRVAAGHPGIWPDICRENATAIDGVLDDLIGALTAVRAEVSGGDRDGLLRRLETARTARVSLPTGAPRPSELDEVRVPVLDQQGELASITLLATDLDVNIYDLEIAHSAEGDRGVVLLIVESDMVERLKGGLMAKGYRPTSAPLA</sequence>
<dbReference type="InterPro" id="IPR050812">
    <property type="entry name" value="Preph/Arog_dehydrog"/>
</dbReference>